<dbReference type="SMART" id="SM00317">
    <property type="entry name" value="SET"/>
    <property type="match status" value="1"/>
</dbReference>
<dbReference type="AlphaFoldDB" id="A0A8S1NRI5"/>
<dbReference type="EMBL" id="CAJJDM010000097">
    <property type="protein sequence ID" value="CAD8094039.1"/>
    <property type="molecule type" value="Genomic_DNA"/>
</dbReference>
<comment type="caution">
    <text evidence="2">The sequence shown here is derived from an EMBL/GenBank/DDBJ whole genome shotgun (WGS) entry which is preliminary data.</text>
</comment>
<evidence type="ECO:0000313" key="3">
    <source>
        <dbReference type="Proteomes" id="UP000688137"/>
    </source>
</evidence>
<accession>A0A8S1NRI5</accession>
<dbReference type="Pfam" id="PF19633">
    <property type="entry name" value="SDG2_C"/>
    <property type="match status" value="1"/>
</dbReference>
<dbReference type="PANTHER" id="PTHR46655:SF1">
    <property type="entry name" value="HISTONE-LYSINE N-METHYLTRANSFERASE ATXR3"/>
    <property type="match status" value="1"/>
</dbReference>
<sequence>MIYFQQSCLEEQIQDTQKYQASLQSPKQLEDILERIKESREELMASMQEFIIIQLSCDDQELYEEVIQTIKFQFIKLVDKPLWNYKEFLVELELQLERHIDDYIVFNQVKQLISSLNAQYSNKFNQLSSSYLMSIQSEKALPQSQIKRICHYVEVQELIPNTQDRVEEINQHLLSFIHHDSLIQLDSWCNPFQSSFGITLTDQDISYKAKKLNIDIILIDTFGINQSISQKLYLLLPNYETILPQLQSSINVNKGNLQQALSNIYDVSLDIASWPNILTLKGKGVVCCNFDGFYTNEFINFYYGELYTPQRWFEKQTVFNKRMQDGNRKSCFQSPFAEFHINDDLLFIDPTRYGNIALYISYSCDPNCKLVTVQINSQYQLAIFTLKKINYLEELTLPFPSTSNDICLCGSIYCKRLSQLETFNNRLTQNYPNYIQRNAILLQSTIIGKIHNYNTIPYWLNNWQKLNIGQDKINILTCVDKVKYALNTLNVTTPPIYLVNDIYEIFWKNYDNKNPKNELKQSILNEIKTLFNRHSDLKECQDGLEIIQLMKSIIESIDKYKMQLTRMILLILSEILLKMELSPFHNKGLSTILYFMSFTHTYFSSTQYEGFNGKPFEENEFQYIPQPKNKQKLALSKMYTPQFIWGQLINWNKQTLQNPQSSMAQERRGVLCYPSLILSFDNKHKLFPYQCKTREQFLEYFQTKKDIQPDLSIWSYKNQYNIYGTIFFEQYFSQQIVGEHFISQISKYGLGQFENKFQYWLQIENCFNQDNQMIEYLNQIFQKYFVNIDNQLSKFNSNSEFTEQITKKIKQNNHSTIIDETQYGQY</sequence>
<feature type="domain" description="SET" evidence="1">
    <location>
        <begin position="272"/>
        <end position="406"/>
    </location>
</feature>
<keyword evidence="3" id="KW-1185">Reference proteome</keyword>
<dbReference type="InterPro" id="IPR001214">
    <property type="entry name" value="SET_dom"/>
</dbReference>
<organism evidence="2 3">
    <name type="scientific">Paramecium primaurelia</name>
    <dbReference type="NCBI Taxonomy" id="5886"/>
    <lineage>
        <taxon>Eukaryota</taxon>
        <taxon>Sar</taxon>
        <taxon>Alveolata</taxon>
        <taxon>Ciliophora</taxon>
        <taxon>Intramacronucleata</taxon>
        <taxon>Oligohymenophorea</taxon>
        <taxon>Peniculida</taxon>
        <taxon>Parameciidae</taxon>
        <taxon>Paramecium</taxon>
    </lineage>
</organism>
<dbReference type="PANTHER" id="PTHR46655">
    <property type="entry name" value="HISTONE-LYSINE N-METHYLTRANSFERASE ATXR3"/>
    <property type="match status" value="1"/>
</dbReference>
<evidence type="ECO:0000313" key="2">
    <source>
        <dbReference type="EMBL" id="CAD8094039.1"/>
    </source>
</evidence>
<dbReference type="OMA" id="IKRICHY"/>
<proteinExistence type="predicted"/>
<gene>
    <name evidence="2" type="ORF">PPRIM_AZ9-3.1.T0940185</name>
</gene>
<dbReference type="Pfam" id="PF00856">
    <property type="entry name" value="SET"/>
    <property type="match status" value="1"/>
</dbReference>
<name>A0A8S1NRI5_PARPR</name>
<dbReference type="Proteomes" id="UP000688137">
    <property type="component" value="Unassembled WGS sequence"/>
</dbReference>
<reference evidence="2" key="1">
    <citation type="submission" date="2021-01" db="EMBL/GenBank/DDBJ databases">
        <authorList>
            <consortium name="Genoscope - CEA"/>
            <person name="William W."/>
        </authorList>
    </citation>
    <scope>NUCLEOTIDE SEQUENCE</scope>
</reference>
<evidence type="ECO:0000259" key="1">
    <source>
        <dbReference type="SMART" id="SM00317"/>
    </source>
</evidence>
<dbReference type="InterPro" id="IPR045606">
    <property type="entry name" value="ATXR3_C"/>
</dbReference>
<protein>
    <recommendedName>
        <fullName evidence="1">SET domain-containing protein</fullName>
    </recommendedName>
</protein>